<dbReference type="Proteomes" id="UP000018467">
    <property type="component" value="Unassembled WGS sequence"/>
</dbReference>
<accession>A0A3B1K318</accession>
<organism evidence="8 9">
    <name type="scientific">Astyanax mexicanus</name>
    <name type="common">Blind cave fish</name>
    <name type="synonym">Astyanax fasciatus mexicanus</name>
    <dbReference type="NCBI Taxonomy" id="7994"/>
    <lineage>
        <taxon>Eukaryota</taxon>
        <taxon>Metazoa</taxon>
        <taxon>Chordata</taxon>
        <taxon>Craniata</taxon>
        <taxon>Vertebrata</taxon>
        <taxon>Euteleostomi</taxon>
        <taxon>Actinopterygii</taxon>
        <taxon>Neopterygii</taxon>
        <taxon>Teleostei</taxon>
        <taxon>Ostariophysi</taxon>
        <taxon>Characiformes</taxon>
        <taxon>Characoidei</taxon>
        <taxon>Acestrorhamphidae</taxon>
        <taxon>Acestrorhamphinae</taxon>
        <taxon>Astyanax</taxon>
    </lineage>
</organism>
<dbReference type="STRING" id="7994.ENSAMXP00000048361"/>
<keyword evidence="1 4" id="KW-0403">Intermediate filament</keyword>
<feature type="compositionally biased region" description="Basic and acidic residues" evidence="6">
    <location>
        <begin position="953"/>
        <end position="983"/>
    </location>
</feature>
<feature type="compositionally biased region" description="Low complexity" evidence="6">
    <location>
        <begin position="930"/>
        <end position="949"/>
    </location>
</feature>
<sequence length="993" mass="116143">MAPLCQRSLTAEQLKALVKDVSKQIKVAEAQVAKKQLASDIKVAEAQKTDMIAKVKYEKMVWEDRKRVLKKFRDSKAAYGKIMNAKDRLMLDCHTEQKKLLSDFERERSRVKAINSMRLNFEKKCSRDEVRYHQRRLSMQRMKIMMKLQDEQRAIMTKLQKGEVTVPQADEEWKTFQIEAQVALNRADEMFHKICLSIEKKTWHQQLETNFSTESSLQRTDLMLQEELIALEQWCQKETCFLTKEMENCMTNMMEKEREYAYRSKNMDEGKFMKLHKASLAEIQKEKGPSLEKTVEMQRAMQEQFALLKQLSKESTQKEREIVALKAEEIRSAEEAKCKEHWREIETKCEERLRTLEKQQELEQENRRTKQRVVREVVQADSSKNKAEKIKREELRAGKIKCEEDLRATKIERKEERMSSVKRRKEELWAAKKKLEEEHRAAKIKREEECRAAKIKREEEQRAAKIRRCKERMSAVKQRKEELMAAKLKRQEELKAAEIKREEELRATKRKHYKELKMSYGSDAYSASSSYRKIFGDSPRYSSSPSRMSSSRTGGYRSLSVTRTGASSLGSYKRAGRSALSSGPMSLGLDTLDFAQSSVLNNEFKIIRTNEKEQMQGLNDRFAMFIEKVRNLEQHNKVLETELVTLRQRQSEPSRLAELYQQEIRELRSQLEEAHGEKNQMMFERDNVEEELQKLRERYEDEVRARDESERTLKAFRKDVDDASLARLDLEKKVESLLDEIAFLRRAHDEEVAELMNAIQASQVSVEMEVAKPDLTSALKEIRGQYESLASKNLQSAEEWYKSKFADLSEQANRSNEAIRASREEVNEFRRQLQSKTIEIESLRGTNESLERQLREMEDRHNMEVAGYQEAIGELENELRTTKSEMARHLREYQDLLNVKMALDIEIAAYRKLLEGEETRISTGMPYPIPSSVSSSQSYSYQSRIYTSSGKTAKKEGKDEEDKQEQNAKSESNPSKKADKQESGDVNSTSQKN</sequence>
<dbReference type="SMART" id="SM01391">
    <property type="entry name" value="Filament"/>
    <property type="match status" value="1"/>
</dbReference>
<protein>
    <submittedName>
        <fullName evidence="8">Internexin neuronal intermediate filament protein, alpha b</fullName>
    </submittedName>
</protein>
<dbReference type="Pfam" id="PF00038">
    <property type="entry name" value="Filament"/>
    <property type="match status" value="1"/>
</dbReference>
<dbReference type="InterPro" id="IPR018039">
    <property type="entry name" value="IF_conserved"/>
</dbReference>
<evidence type="ECO:0000256" key="2">
    <source>
        <dbReference type="ARBA" id="ARBA00023054"/>
    </source>
</evidence>
<evidence type="ECO:0000313" key="8">
    <source>
        <dbReference type="Ensembl" id="ENSAMXP00000048361.1"/>
    </source>
</evidence>
<evidence type="ECO:0000313" key="9">
    <source>
        <dbReference type="Proteomes" id="UP000018467"/>
    </source>
</evidence>
<dbReference type="InParanoid" id="A0A3B1K318"/>
<dbReference type="PROSITE" id="PS51842">
    <property type="entry name" value="IF_ROD_2"/>
    <property type="match status" value="1"/>
</dbReference>
<dbReference type="Ensembl" id="ENSAMXT00000031409.1">
    <property type="protein sequence ID" value="ENSAMXP00000048361.1"/>
    <property type="gene ID" value="ENSAMXG00000018601.2"/>
</dbReference>
<dbReference type="FunFam" id="1.20.5.500:FF:000001">
    <property type="entry name" value="Type II keratin 23"/>
    <property type="match status" value="1"/>
</dbReference>
<feature type="coiled-coil region" evidence="5">
    <location>
        <begin position="418"/>
        <end position="505"/>
    </location>
</feature>
<reference evidence="8" key="4">
    <citation type="submission" date="2025-09" db="UniProtKB">
        <authorList>
            <consortium name="Ensembl"/>
        </authorList>
    </citation>
    <scope>IDENTIFICATION</scope>
</reference>
<evidence type="ECO:0000256" key="4">
    <source>
        <dbReference type="RuleBase" id="RU000685"/>
    </source>
</evidence>
<feature type="compositionally biased region" description="Low complexity" evidence="6">
    <location>
        <begin position="538"/>
        <end position="552"/>
    </location>
</feature>
<feature type="coiled-coil region" evidence="5">
    <location>
        <begin position="301"/>
        <end position="372"/>
    </location>
</feature>
<dbReference type="GO" id="GO:0099160">
    <property type="term" value="C:postsynaptic intermediate filament cytoskeleton"/>
    <property type="evidence" value="ECO:0007669"/>
    <property type="project" value="TreeGrafter"/>
</dbReference>
<evidence type="ECO:0000256" key="3">
    <source>
        <dbReference type="ARBA" id="ARBA00061646"/>
    </source>
</evidence>
<dbReference type="PANTHER" id="PTHR45652:SF18">
    <property type="entry name" value="ALPHA-INTERNEXIN"/>
    <property type="match status" value="1"/>
</dbReference>
<feature type="coiled-coil region" evidence="5">
    <location>
        <begin position="805"/>
        <end position="892"/>
    </location>
</feature>
<keyword evidence="9" id="KW-1185">Reference proteome</keyword>
<evidence type="ECO:0000259" key="7">
    <source>
        <dbReference type="PROSITE" id="PS51842"/>
    </source>
</evidence>
<dbReference type="GO" id="GO:0045109">
    <property type="term" value="P:intermediate filament organization"/>
    <property type="evidence" value="ECO:0007669"/>
    <property type="project" value="TreeGrafter"/>
</dbReference>
<dbReference type="Pfam" id="PF04732">
    <property type="entry name" value="Filament_head"/>
    <property type="match status" value="1"/>
</dbReference>
<dbReference type="Gene3D" id="1.20.5.1160">
    <property type="entry name" value="Vasodilator-stimulated phosphoprotein"/>
    <property type="match status" value="1"/>
</dbReference>
<dbReference type="InterPro" id="IPR050405">
    <property type="entry name" value="Intermediate_filament"/>
</dbReference>
<evidence type="ECO:0000256" key="1">
    <source>
        <dbReference type="ARBA" id="ARBA00022754"/>
    </source>
</evidence>
<evidence type="ECO:0000256" key="5">
    <source>
        <dbReference type="SAM" id="Coils"/>
    </source>
</evidence>
<comment type="similarity">
    <text evidence="3 4">Belongs to the intermediate filament family.</text>
</comment>
<proteinExistence type="inferred from homology"/>
<dbReference type="GO" id="GO:0005737">
    <property type="term" value="C:cytoplasm"/>
    <property type="evidence" value="ECO:0007669"/>
    <property type="project" value="TreeGrafter"/>
</dbReference>
<dbReference type="PROSITE" id="PS00226">
    <property type="entry name" value="IF_ROD_1"/>
    <property type="match status" value="1"/>
</dbReference>
<reference evidence="9" key="2">
    <citation type="journal article" date="2014" name="Nat. Commun.">
        <title>The cavefish genome reveals candidate genes for eye loss.</title>
        <authorList>
            <person name="McGaugh S.E."/>
            <person name="Gross J.B."/>
            <person name="Aken B."/>
            <person name="Blin M."/>
            <person name="Borowsky R."/>
            <person name="Chalopin D."/>
            <person name="Hinaux H."/>
            <person name="Jeffery W.R."/>
            <person name="Keene A."/>
            <person name="Ma L."/>
            <person name="Minx P."/>
            <person name="Murphy D."/>
            <person name="O'Quin K.E."/>
            <person name="Retaux S."/>
            <person name="Rohner N."/>
            <person name="Searle S.M."/>
            <person name="Stahl B.A."/>
            <person name="Tabin C."/>
            <person name="Volff J.N."/>
            <person name="Yoshizawa M."/>
            <person name="Warren W.C."/>
        </authorList>
    </citation>
    <scope>NUCLEOTIDE SEQUENCE [LARGE SCALE GENOMIC DNA]</scope>
    <source>
        <strain evidence="9">female</strain>
    </source>
</reference>
<dbReference type="AlphaFoldDB" id="A0A3B1K318"/>
<dbReference type="GO" id="GO:0099184">
    <property type="term" value="F:structural constituent of postsynaptic intermediate filament cytoskeleton"/>
    <property type="evidence" value="ECO:0007669"/>
    <property type="project" value="TreeGrafter"/>
</dbReference>
<name>A0A3B1K318_ASTMX</name>
<feature type="coiled-coil region" evidence="5">
    <location>
        <begin position="629"/>
        <end position="754"/>
    </location>
</feature>
<dbReference type="SUPFAM" id="SSF64593">
    <property type="entry name" value="Intermediate filament protein, coiled coil region"/>
    <property type="match status" value="2"/>
</dbReference>
<dbReference type="PANTHER" id="PTHR45652">
    <property type="entry name" value="GLIAL FIBRILLARY ACIDIC PROTEIN"/>
    <property type="match status" value="1"/>
</dbReference>
<reference evidence="8" key="3">
    <citation type="submission" date="2025-08" db="UniProtKB">
        <authorList>
            <consortium name="Ensembl"/>
        </authorList>
    </citation>
    <scope>IDENTIFICATION</scope>
</reference>
<feature type="compositionally biased region" description="Polar residues" evidence="6">
    <location>
        <begin position="984"/>
        <end position="993"/>
    </location>
</feature>
<dbReference type="GeneTree" id="ENSGT00940000154418"/>
<dbReference type="InterPro" id="IPR039008">
    <property type="entry name" value="IF_rod_dom"/>
</dbReference>
<evidence type="ECO:0000256" key="6">
    <source>
        <dbReference type="SAM" id="MobiDB-lite"/>
    </source>
</evidence>
<dbReference type="Gene3D" id="1.20.5.500">
    <property type="entry name" value="Single helix bin"/>
    <property type="match status" value="1"/>
</dbReference>
<reference evidence="9" key="1">
    <citation type="submission" date="2013-03" db="EMBL/GenBank/DDBJ databases">
        <authorList>
            <person name="Jeffery W."/>
            <person name="Warren W."/>
            <person name="Wilson R.K."/>
        </authorList>
    </citation>
    <scope>NUCLEOTIDE SEQUENCE</scope>
    <source>
        <strain evidence="9">female</strain>
    </source>
</reference>
<keyword evidence="2 5" id="KW-0175">Coiled coil</keyword>
<dbReference type="FunFam" id="1.20.5.1160:FF:000001">
    <property type="entry name" value="Keratin type II"/>
    <property type="match status" value="1"/>
</dbReference>
<dbReference type="SUPFAM" id="SSF90257">
    <property type="entry name" value="Myosin rod fragments"/>
    <property type="match status" value="1"/>
</dbReference>
<feature type="region of interest" description="Disordered" evidence="6">
    <location>
        <begin position="922"/>
        <end position="993"/>
    </location>
</feature>
<dbReference type="Bgee" id="ENSAMXG00000018601">
    <property type="expression patterns" value="Expressed in olfactory epithelium and 7 other cell types or tissues"/>
</dbReference>
<dbReference type="InterPro" id="IPR006821">
    <property type="entry name" value="Intermed_filament_DNA-bd"/>
</dbReference>
<dbReference type="GO" id="GO:0005882">
    <property type="term" value="C:intermediate filament"/>
    <property type="evidence" value="ECO:0007669"/>
    <property type="project" value="UniProtKB-KW"/>
</dbReference>
<feature type="coiled-coil region" evidence="5">
    <location>
        <begin position="11"/>
        <end position="47"/>
    </location>
</feature>
<feature type="domain" description="IF rod" evidence="7">
    <location>
        <begin position="611"/>
        <end position="921"/>
    </location>
</feature>
<dbReference type="FunFam" id="1.20.5.170:FF:000002">
    <property type="entry name" value="Type I keratin KA11"/>
    <property type="match status" value="1"/>
</dbReference>
<feature type="region of interest" description="Disordered" evidence="6">
    <location>
        <begin position="536"/>
        <end position="560"/>
    </location>
</feature>
<dbReference type="Gene3D" id="1.20.5.170">
    <property type="match status" value="1"/>
</dbReference>